<organism evidence="1 2">
    <name type="scientific">Chaetomium tenue</name>
    <dbReference type="NCBI Taxonomy" id="1854479"/>
    <lineage>
        <taxon>Eukaryota</taxon>
        <taxon>Fungi</taxon>
        <taxon>Dikarya</taxon>
        <taxon>Ascomycota</taxon>
        <taxon>Pezizomycotina</taxon>
        <taxon>Sordariomycetes</taxon>
        <taxon>Sordariomycetidae</taxon>
        <taxon>Sordariales</taxon>
        <taxon>Chaetomiaceae</taxon>
        <taxon>Chaetomium</taxon>
    </lineage>
</organism>
<accession>A0ACB7PEI1</accession>
<proteinExistence type="predicted"/>
<protein>
    <submittedName>
        <fullName evidence="1">Uncharacterized protein</fullName>
    </submittedName>
</protein>
<comment type="caution">
    <text evidence="1">The sequence shown here is derived from an EMBL/GenBank/DDBJ whole genome shotgun (WGS) entry which is preliminary data.</text>
</comment>
<sequence>MTPSETTIDTASKVCETKSGYYWYICTWTTPFYSGCSRIDPCRQDPIGCPLQARGDSGLAFTSTTTISITVTSTSFRTHSPSSLSSSSLSPSSFSPTSSSPTPASTSQAPGASAPSPPTISSTSTANTNQGNSNGLGIPISTLAGIVVGCGIAVIFVALVACMWWGRRRREKREKSDHPERLPSSRGLGDDQIPPGLESIFNPMAQNGPGSVFDRTEGRMAKADSMLGFSPLAHEHRQSTASNGAHSGIVSPPAPGSPWGSGIPSSPSELDSIMVHGPGRGNEGAQSGSDPEVKEADAAPRATLNSTEQEREAGTYVNSWTRFQNVQL</sequence>
<evidence type="ECO:0000313" key="1">
    <source>
        <dbReference type="EMBL" id="KAH6636737.1"/>
    </source>
</evidence>
<name>A0ACB7PEI1_9PEZI</name>
<gene>
    <name evidence="1" type="ORF">F5144DRAFT_192227</name>
</gene>
<dbReference type="EMBL" id="JAGIZQ010000003">
    <property type="protein sequence ID" value="KAH6636737.1"/>
    <property type="molecule type" value="Genomic_DNA"/>
</dbReference>
<dbReference type="Proteomes" id="UP000724584">
    <property type="component" value="Unassembled WGS sequence"/>
</dbReference>
<evidence type="ECO:0000313" key="2">
    <source>
        <dbReference type="Proteomes" id="UP000724584"/>
    </source>
</evidence>
<reference evidence="1 2" key="1">
    <citation type="journal article" date="2021" name="Nat. Commun.">
        <title>Genetic determinants of endophytism in the Arabidopsis root mycobiome.</title>
        <authorList>
            <person name="Mesny F."/>
            <person name="Miyauchi S."/>
            <person name="Thiergart T."/>
            <person name="Pickel B."/>
            <person name="Atanasova L."/>
            <person name="Karlsson M."/>
            <person name="Huettel B."/>
            <person name="Barry K.W."/>
            <person name="Haridas S."/>
            <person name="Chen C."/>
            <person name="Bauer D."/>
            <person name="Andreopoulos W."/>
            <person name="Pangilinan J."/>
            <person name="LaButti K."/>
            <person name="Riley R."/>
            <person name="Lipzen A."/>
            <person name="Clum A."/>
            <person name="Drula E."/>
            <person name="Henrissat B."/>
            <person name="Kohler A."/>
            <person name="Grigoriev I.V."/>
            <person name="Martin F.M."/>
            <person name="Hacquard S."/>
        </authorList>
    </citation>
    <scope>NUCLEOTIDE SEQUENCE [LARGE SCALE GENOMIC DNA]</scope>
    <source>
        <strain evidence="1 2">MPI-SDFR-AT-0079</strain>
    </source>
</reference>
<keyword evidence="2" id="KW-1185">Reference proteome</keyword>